<feature type="transmembrane region" description="Helical" evidence="1">
    <location>
        <begin position="178"/>
        <end position="198"/>
    </location>
</feature>
<sequence length="480" mass="54356">MDIALLVIFLITDWSIVGIFAAVYGGKHRYREGMIFGVHVPESAVLDEDTAALTAHYRKANRNFYIINLAAGTGAAFLSLGHLSIFMIVWTLWLLEFCIVSMGLLIFAHRRMYSLKISKKWIVGEPVRTVIVDTSVSSISEKLPFSHWWHLPVILASILALFFLPHLREYFGNSYLRFLLPGAVLLMEAIFWFVHVWYSHRENVVYSNDSKINLAVNRLTKRVWSGMWIASNYLMLLSMAILLIPLAVRGSTTTLEIFLFLAIQITVIVLITASILWLENKRNDILSADRSPLLVDDDLYWKNGWYSNPDDKRFFVQDRMCSANFSMNMAKPAAKAITGTITAGTILLLVWICAVFVRMDFVKPQLSIRGANVEVTAGMYDISFSRDGILEAELLDSLPEEPLRRTNGAATNDYLLGKFYGNQTGECRLYIYRNVQPILAIRLPEYTVFINSKTPGEVEAWYDSLNNPSRSPAGSAHESP</sequence>
<feature type="transmembrane region" description="Helical" evidence="1">
    <location>
        <begin position="257"/>
        <end position="278"/>
    </location>
</feature>
<feature type="transmembrane region" description="Helical" evidence="1">
    <location>
        <begin position="6"/>
        <end position="25"/>
    </location>
</feature>
<feature type="transmembrane region" description="Helical" evidence="1">
    <location>
        <begin position="227"/>
        <end position="245"/>
    </location>
</feature>
<protein>
    <submittedName>
        <fullName evidence="2">Predicted membrane protein</fullName>
    </submittedName>
</protein>
<evidence type="ECO:0000313" key="2">
    <source>
        <dbReference type="EMBL" id="CUN71742.1"/>
    </source>
</evidence>
<feature type="transmembrane region" description="Helical" evidence="1">
    <location>
        <begin position="87"/>
        <end position="108"/>
    </location>
</feature>
<reference evidence="2 3" key="1">
    <citation type="submission" date="2015-09" db="EMBL/GenBank/DDBJ databases">
        <authorList>
            <consortium name="Pathogen Informatics"/>
        </authorList>
    </citation>
    <scope>NUCLEOTIDE SEQUENCE [LARGE SCALE GENOMIC DNA]</scope>
    <source>
        <strain evidence="2 3">2789STDY5608850</strain>
    </source>
</reference>
<dbReference type="RefSeq" id="WP_055653184.1">
    <property type="nucleotide sequence ID" value="NZ_CABIXC010000002.1"/>
</dbReference>
<keyword evidence="1" id="KW-1133">Transmembrane helix</keyword>
<dbReference type="Proteomes" id="UP000095651">
    <property type="component" value="Unassembled WGS sequence"/>
</dbReference>
<dbReference type="EMBL" id="CYZE01000002">
    <property type="protein sequence ID" value="CUN71742.1"/>
    <property type="molecule type" value="Genomic_DNA"/>
</dbReference>
<keyword evidence="1" id="KW-0472">Membrane</keyword>
<accession>A0A173Z5T3</accession>
<keyword evidence="1" id="KW-0812">Transmembrane</keyword>
<evidence type="ECO:0000313" key="3">
    <source>
        <dbReference type="Proteomes" id="UP000095651"/>
    </source>
</evidence>
<organism evidence="2 3">
    <name type="scientific">Hungatella hathewayi</name>
    <dbReference type="NCBI Taxonomy" id="154046"/>
    <lineage>
        <taxon>Bacteria</taxon>
        <taxon>Bacillati</taxon>
        <taxon>Bacillota</taxon>
        <taxon>Clostridia</taxon>
        <taxon>Lachnospirales</taxon>
        <taxon>Lachnospiraceae</taxon>
        <taxon>Hungatella</taxon>
    </lineage>
</organism>
<feature type="transmembrane region" description="Helical" evidence="1">
    <location>
        <begin position="336"/>
        <end position="357"/>
    </location>
</feature>
<evidence type="ECO:0000256" key="1">
    <source>
        <dbReference type="SAM" id="Phobius"/>
    </source>
</evidence>
<feature type="transmembrane region" description="Helical" evidence="1">
    <location>
        <begin position="148"/>
        <end position="166"/>
    </location>
</feature>
<gene>
    <name evidence="2" type="ORF">ERS852407_00893</name>
</gene>
<dbReference type="AlphaFoldDB" id="A0A173Z5T3"/>
<feature type="transmembrane region" description="Helical" evidence="1">
    <location>
        <begin position="64"/>
        <end position="81"/>
    </location>
</feature>
<name>A0A173Z5T3_9FIRM</name>
<proteinExistence type="predicted"/>